<evidence type="ECO:0000313" key="1">
    <source>
        <dbReference type="RefSeq" id="XP_016970705.1"/>
    </source>
</evidence>
<sequence>MQRPVWACTIKVSVAAMSEDRAPHPPLSFTPRIPIPLSLFPGKAVVYVHTSNAMYYSDLFCLPTKSK</sequence>
<dbReference type="RefSeq" id="XP_016970705.1">
    <property type="nucleotide sequence ID" value="XM_017115216.1"/>
</dbReference>
<protein>
    <submittedName>
        <fullName evidence="1">Uncharacterized protein LOC108038427</fullName>
    </submittedName>
</protein>
<name>A0A6P4DYC2_DRORH</name>
<feature type="non-terminal residue" evidence="1">
    <location>
        <position position="67"/>
    </location>
</feature>
<dbReference type="AlphaFoldDB" id="A0A6P4DYC2"/>
<proteinExistence type="predicted"/>
<gene>
    <name evidence="1" type="primary">LOC108038427</name>
</gene>
<reference evidence="1" key="1">
    <citation type="submission" date="2025-08" db="UniProtKB">
        <authorList>
            <consortium name="RefSeq"/>
        </authorList>
    </citation>
    <scope>IDENTIFICATION</scope>
</reference>
<organism evidence="1">
    <name type="scientific">Drosophila rhopaloa</name>
    <name type="common">Fruit fly</name>
    <dbReference type="NCBI Taxonomy" id="1041015"/>
    <lineage>
        <taxon>Eukaryota</taxon>
        <taxon>Metazoa</taxon>
        <taxon>Ecdysozoa</taxon>
        <taxon>Arthropoda</taxon>
        <taxon>Hexapoda</taxon>
        <taxon>Insecta</taxon>
        <taxon>Pterygota</taxon>
        <taxon>Neoptera</taxon>
        <taxon>Endopterygota</taxon>
        <taxon>Diptera</taxon>
        <taxon>Brachycera</taxon>
        <taxon>Muscomorpha</taxon>
        <taxon>Ephydroidea</taxon>
        <taxon>Drosophilidae</taxon>
        <taxon>Drosophila</taxon>
        <taxon>Sophophora</taxon>
    </lineage>
</organism>
<accession>A0A6P4DYC2</accession>